<comment type="caution">
    <text evidence="1">The sequence shown here is derived from an EMBL/GenBank/DDBJ whole genome shotgun (WGS) entry which is preliminary data.</text>
</comment>
<dbReference type="Proteomes" id="UP000570166">
    <property type="component" value="Unassembled WGS sequence"/>
</dbReference>
<proteinExistence type="predicted"/>
<dbReference type="AlphaFoldDB" id="A0A838L8C0"/>
<evidence type="ECO:0000313" key="2">
    <source>
        <dbReference type="Proteomes" id="UP000570166"/>
    </source>
</evidence>
<reference evidence="1 2" key="1">
    <citation type="submission" date="2020-07" db="EMBL/GenBank/DDBJ databases">
        <authorList>
            <person name="Sun Q."/>
        </authorList>
    </citation>
    <scope>NUCLEOTIDE SEQUENCE [LARGE SCALE GENOMIC DNA]</scope>
    <source>
        <strain evidence="1 2">CGMCC 1.13654</strain>
    </source>
</reference>
<keyword evidence="2" id="KW-1185">Reference proteome</keyword>
<accession>A0A838L8C0</accession>
<evidence type="ECO:0000313" key="1">
    <source>
        <dbReference type="EMBL" id="MBA2934386.1"/>
    </source>
</evidence>
<protein>
    <submittedName>
        <fullName evidence="1">Uncharacterized protein</fullName>
    </submittedName>
</protein>
<name>A0A838L8C0_9SPHN</name>
<gene>
    <name evidence="1" type="ORF">HZF05_09770</name>
</gene>
<organism evidence="1 2">
    <name type="scientific">Sphingomonas chungangi</name>
    <dbReference type="NCBI Taxonomy" id="2683589"/>
    <lineage>
        <taxon>Bacteria</taxon>
        <taxon>Pseudomonadati</taxon>
        <taxon>Pseudomonadota</taxon>
        <taxon>Alphaproteobacteria</taxon>
        <taxon>Sphingomonadales</taxon>
        <taxon>Sphingomonadaceae</taxon>
        <taxon>Sphingomonas</taxon>
    </lineage>
</organism>
<dbReference type="EMBL" id="JACEIB010000006">
    <property type="protein sequence ID" value="MBA2934386.1"/>
    <property type="molecule type" value="Genomic_DNA"/>
</dbReference>
<sequence length="83" mass="9193">MANLQEAAIPLDTAASEASLAVRLVFKMLAMLRESGTIDDETLETVAEGLIAELGSEQERAAQWRMLEDWLPKFSRDGETTPR</sequence>
<dbReference type="RefSeq" id="WP_160365872.1">
    <property type="nucleotide sequence ID" value="NZ_JACEIB010000006.1"/>
</dbReference>